<dbReference type="InterPro" id="IPR048576">
    <property type="entry name" value="Rv2175c_wHTH"/>
</dbReference>
<name>A0A8I0LGP8_9CORY</name>
<dbReference type="Proteomes" id="UP000650224">
    <property type="component" value="Unassembled WGS sequence"/>
</dbReference>
<keyword evidence="4" id="KW-1185">Reference proteome</keyword>
<protein>
    <submittedName>
        <fullName evidence="3">Helix-turn-helix domain-containing protein</fullName>
    </submittedName>
</protein>
<dbReference type="EMBL" id="JACSPR010000001">
    <property type="protein sequence ID" value="MBD8028955.1"/>
    <property type="molecule type" value="Genomic_DNA"/>
</dbReference>
<sequence>MSSKHVSRDVLPADEPLLTLPEVADRLGIVVTKVMDLLNEHKIIAVQRDGVRYVPEAFFSRKKDNTNRFIPGVIALLADGGYSDEEILTFLFTPDDTLPGRPIDALHGQLAREVMRRAQSMAL</sequence>
<gene>
    <name evidence="3" type="ORF">H9627_01190</name>
</gene>
<dbReference type="GO" id="GO:0003677">
    <property type="term" value="F:DNA binding"/>
    <property type="evidence" value="ECO:0007669"/>
    <property type="project" value="InterPro"/>
</dbReference>
<feature type="domain" description="Rv2175c C-terminal" evidence="1">
    <location>
        <begin position="70"/>
        <end position="122"/>
    </location>
</feature>
<evidence type="ECO:0000313" key="3">
    <source>
        <dbReference type="EMBL" id="MBD8028955.1"/>
    </source>
</evidence>
<dbReference type="AlphaFoldDB" id="A0A8I0LGP8"/>
<organism evidence="3 4">
    <name type="scientific">Corynebacterium gallinarum</name>
    <dbReference type="NCBI Taxonomy" id="2762214"/>
    <lineage>
        <taxon>Bacteria</taxon>
        <taxon>Bacillati</taxon>
        <taxon>Actinomycetota</taxon>
        <taxon>Actinomycetes</taxon>
        <taxon>Mycobacteriales</taxon>
        <taxon>Corynebacteriaceae</taxon>
        <taxon>Corynebacterium</taxon>
    </lineage>
</organism>
<evidence type="ECO:0000313" key="4">
    <source>
        <dbReference type="Proteomes" id="UP000650224"/>
    </source>
</evidence>
<feature type="domain" description="DNA-binding protein Rv2175c wHTH" evidence="2">
    <location>
        <begin position="6"/>
        <end position="59"/>
    </location>
</feature>
<proteinExistence type="predicted"/>
<dbReference type="Pfam" id="PF21531">
    <property type="entry name" value="Rv2175c_wHTH"/>
    <property type="match status" value="1"/>
</dbReference>
<dbReference type="Pfam" id="PF18367">
    <property type="entry name" value="Rv2175c_C"/>
    <property type="match status" value="1"/>
</dbReference>
<dbReference type="RefSeq" id="WP_191732199.1">
    <property type="nucleotide sequence ID" value="NZ_JACSPR010000001.1"/>
</dbReference>
<accession>A0A8I0LGP8</accession>
<evidence type="ECO:0000259" key="2">
    <source>
        <dbReference type="Pfam" id="PF21531"/>
    </source>
</evidence>
<evidence type="ECO:0000259" key="1">
    <source>
        <dbReference type="Pfam" id="PF18367"/>
    </source>
</evidence>
<comment type="caution">
    <text evidence="3">The sequence shown here is derived from an EMBL/GenBank/DDBJ whole genome shotgun (WGS) entry which is preliminary data.</text>
</comment>
<reference evidence="3 4" key="1">
    <citation type="submission" date="2020-08" db="EMBL/GenBank/DDBJ databases">
        <title>A Genomic Blueprint of the Chicken Gut Microbiome.</title>
        <authorList>
            <person name="Gilroy R."/>
            <person name="Ravi A."/>
            <person name="Getino M."/>
            <person name="Pursley I."/>
            <person name="Horton D.L."/>
            <person name="Alikhan N.-F."/>
            <person name="Baker D."/>
            <person name="Gharbi K."/>
            <person name="Hall N."/>
            <person name="Watson M."/>
            <person name="Adriaenssens E.M."/>
            <person name="Foster-Nyarko E."/>
            <person name="Jarju S."/>
            <person name="Secka A."/>
            <person name="Antonio M."/>
            <person name="Oren A."/>
            <person name="Chaudhuri R."/>
            <person name="La Ragione R.M."/>
            <person name="Hildebrand F."/>
            <person name="Pallen M.J."/>
        </authorList>
    </citation>
    <scope>NUCLEOTIDE SEQUENCE [LARGE SCALE GENOMIC DNA]</scope>
    <source>
        <strain evidence="3 4">Sa1YVA5</strain>
    </source>
</reference>
<dbReference type="InterPro" id="IPR041098">
    <property type="entry name" value="Rv2175c_C"/>
</dbReference>